<keyword evidence="3" id="KW-1185">Reference proteome</keyword>
<dbReference type="EMBL" id="JARKHS020030384">
    <property type="protein sequence ID" value="KAK8762190.1"/>
    <property type="molecule type" value="Genomic_DNA"/>
</dbReference>
<accession>A0AAQ4DIA0</accession>
<evidence type="ECO:0000313" key="2">
    <source>
        <dbReference type="EMBL" id="KAK8762190.1"/>
    </source>
</evidence>
<dbReference type="Proteomes" id="UP001321473">
    <property type="component" value="Unassembled WGS sequence"/>
</dbReference>
<evidence type="ECO:0000256" key="1">
    <source>
        <dbReference type="SAM" id="MobiDB-lite"/>
    </source>
</evidence>
<name>A0AAQ4DIA0_AMBAM</name>
<protein>
    <submittedName>
        <fullName evidence="2">Uncharacterized protein</fullName>
    </submittedName>
</protein>
<feature type="region of interest" description="Disordered" evidence="1">
    <location>
        <begin position="35"/>
        <end position="75"/>
    </location>
</feature>
<organism evidence="2 3">
    <name type="scientific">Amblyomma americanum</name>
    <name type="common">Lone star tick</name>
    <dbReference type="NCBI Taxonomy" id="6943"/>
    <lineage>
        <taxon>Eukaryota</taxon>
        <taxon>Metazoa</taxon>
        <taxon>Ecdysozoa</taxon>
        <taxon>Arthropoda</taxon>
        <taxon>Chelicerata</taxon>
        <taxon>Arachnida</taxon>
        <taxon>Acari</taxon>
        <taxon>Parasitiformes</taxon>
        <taxon>Ixodida</taxon>
        <taxon>Ixodoidea</taxon>
        <taxon>Ixodidae</taxon>
        <taxon>Amblyomminae</taxon>
        <taxon>Amblyomma</taxon>
    </lineage>
</organism>
<comment type="caution">
    <text evidence="2">The sequence shown here is derived from an EMBL/GenBank/DDBJ whole genome shotgun (WGS) entry which is preliminary data.</text>
</comment>
<dbReference type="AlphaFoldDB" id="A0AAQ4DIA0"/>
<feature type="compositionally biased region" description="Acidic residues" evidence="1">
    <location>
        <begin position="62"/>
        <end position="71"/>
    </location>
</feature>
<proteinExistence type="predicted"/>
<feature type="compositionally biased region" description="Low complexity" evidence="1">
    <location>
        <begin position="35"/>
        <end position="53"/>
    </location>
</feature>
<reference evidence="2 3" key="1">
    <citation type="journal article" date="2023" name="Arcadia Sci">
        <title>De novo assembly of a long-read Amblyomma americanum tick genome.</title>
        <authorList>
            <person name="Chou S."/>
            <person name="Poskanzer K.E."/>
            <person name="Rollins M."/>
            <person name="Thuy-Boun P.S."/>
        </authorList>
    </citation>
    <scope>NUCLEOTIDE SEQUENCE [LARGE SCALE GENOMIC DNA]</scope>
    <source>
        <strain evidence="2">F_SG_1</strain>
        <tissue evidence="2">Salivary glands</tissue>
    </source>
</reference>
<gene>
    <name evidence="2" type="ORF">V5799_026546</name>
</gene>
<sequence length="103" mass="11052">MSSTSTSVASYPRVHITAPSSWALMTPSQFWSKSSNARRSLAASSSSRDSATSMGESRDTDESLQTDEEQSESAALQLERRASYLTGRDGVALDWEAAPESSA</sequence>
<evidence type="ECO:0000313" key="3">
    <source>
        <dbReference type="Proteomes" id="UP001321473"/>
    </source>
</evidence>